<dbReference type="SUPFAM" id="SSF53474">
    <property type="entry name" value="alpha/beta-Hydrolases"/>
    <property type="match status" value="1"/>
</dbReference>
<dbReference type="InterPro" id="IPR002925">
    <property type="entry name" value="Dienelactn_hydro"/>
</dbReference>
<dbReference type="AlphaFoldDB" id="A0A167LUJ0"/>
<dbReference type="PANTHER" id="PTHR17630:SF44">
    <property type="entry name" value="PROTEIN AIM2"/>
    <property type="match status" value="1"/>
</dbReference>
<dbReference type="GO" id="GO:0016787">
    <property type="term" value="F:hydrolase activity"/>
    <property type="evidence" value="ECO:0007669"/>
    <property type="project" value="UniProtKB-KW"/>
</dbReference>
<proteinExistence type="predicted"/>
<dbReference type="PANTHER" id="PTHR17630">
    <property type="entry name" value="DIENELACTONE HYDROLASE"/>
    <property type="match status" value="1"/>
</dbReference>
<accession>A0A167LUJ0</accession>
<name>A0A167LUJ0_CALVF</name>
<dbReference type="Gene3D" id="3.40.50.1820">
    <property type="entry name" value="alpha/beta hydrolase"/>
    <property type="match status" value="1"/>
</dbReference>
<dbReference type="STRING" id="1330018.A0A167LUJ0"/>
<dbReference type="Pfam" id="PF01738">
    <property type="entry name" value="DLH"/>
    <property type="match status" value="1"/>
</dbReference>
<evidence type="ECO:0000259" key="1">
    <source>
        <dbReference type="Pfam" id="PF01738"/>
    </source>
</evidence>
<organism evidence="2 3">
    <name type="scientific">Calocera viscosa (strain TUFC12733)</name>
    <dbReference type="NCBI Taxonomy" id="1330018"/>
    <lineage>
        <taxon>Eukaryota</taxon>
        <taxon>Fungi</taxon>
        <taxon>Dikarya</taxon>
        <taxon>Basidiomycota</taxon>
        <taxon>Agaricomycotina</taxon>
        <taxon>Dacrymycetes</taxon>
        <taxon>Dacrymycetales</taxon>
        <taxon>Dacrymycetaceae</taxon>
        <taxon>Calocera</taxon>
    </lineage>
</organism>
<evidence type="ECO:0000313" key="3">
    <source>
        <dbReference type="Proteomes" id="UP000076738"/>
    </source>
</evidence>
<evidence type="ECO:0000313" key="2">
    <source>
        <dbReference type="EMBL" id="KZO96044.1"/>
    </source>
</evidence>
<dbReference type="EMBL" id="KV417286">
    <property type="protein sequence ID" value="KZO96044.1"/>
    <property type="molecule type" value="Genomic_DNA"/>
</dbReference>
<dbReference type="OrthoDB" id="10019231at2759"/>
<sequence length="276" mass="30313">MSLPICENCTKGTKLPGTPKGSMIKVAGIDTYLATPPGPVDPQDAHKAVVIFTDVLGLPLGNSQIIADGFAKQLGLPVYVPDMFNGTPPITPEQMTSVDHFEIGKPRPFRNKLRYYTTLMGVIPNIIFSNSPGKVTQRMDTWCEGVRKERGVDRLGAVGHCLGGMVIAKLAAKSGLIQVGVIAHPGPIKQAEVDKIDFPCAWATAEEDDSFPQPFAKEVEASFAKREQKSKVPYEFVYYPGTMHGFAARPALHIPVVREAFEKVTEQSWRWLETYL</sequence>
<keyword evidence="2" id="KW-0378">Hydrolase</keyword>
<protein>
    <submittedName>
        <fullName evidence="2">Alpha/beta-hydrolase</fullName>
    </submittedName>
</protein>
<dbReference type="Proteomes" id="UP000076738">
    <property type="component" value="Unassembled WGS sequence"/>
</dbReference>
<dbReference type="InterPro" id="IPR029058">
    <property type="entry name" value="AB_hydrolase_fold"/>
</dbReference>
<feature type="domain" description="Dienelactone hydrolase" evidence="1">
    <location>
        <begin position="29"/>
        <end position="276"/>
    </location>
</feature>
<keyword evidence="3" id="KW-1185">Reference proteome</keyword>
<reference evidence="2 3" key="1">
    <citation type="journal article" date="2016" name="Mol. Biol. Evol.">
        <title>Comparative Genomics of Early-Diverging Mushroom-Forming Fungi Provides Insights into the Origins of Lignocellulose Decay Capabilities.</title>
        <authorList>
            <person name="Nagy L.G."/>
            <person name="Riley R."/>
            <person name="Tritt A."/>
            <person name="Adam C."/>
            <person name="Daum C."/>
            <person name="Floudas D."/>
            <person name="Sun H."/>
            <person name="Yadav J.S."/>
            <person name="Pangilinan J."/>
            <person name="Larsson K.H."/>
            <person name="Matsuura K."/>
            <person name="Barry K."/>
            <person name="Labutti K."/>
            <person name="Kuo R."/>
            <person name="Ohm R.A."/>
            <person name="Bhattacharya S.S."/>
            <person name="Shirouzu T."/>
            <person name="Yoshinaga Y."/>
            <person name="Martin F.M."/>
            <person name="Grigoriev I.V."/>
            <person name="Hibbett D.S."/>
        </authorList>
    </citation>
    <scope>NUCLEOTIDE SEQUENCE [LARGE SCALE GENOMIC DNA]</scope>
    <source>
        <strain evidence="2 3">TUFC12733</strain>
    </source>
</reference>
<gene>
    <name evidence="2" type="ORF">CALVIDRAFT_564314</name>
</gene>